<evidence type="ECO:0000313" key="3">
    <source>
        <dbReference type="Proteomes" id="UP000323129"/>
    </source>
</evidence>
<dbReference type="Proteomes" id="UP000323129">
    <property type="component" value="Unassembled WGS sequence"/>
</dbReference>
<dbReference type="EMBL" id="NQMC01000129">
    <property type="protein sequence ID" value="TYD39975.1"/>
    <property type="molecule type" value="Genomic_DNA"/>
</dbReference>
<gene>
    <name evidence="2" type="ORF">CJF24_21605</name>
</gene>
<reference evidence="2 3" key="1">
    <citation type="submission" date="2017-08" db="EMBL/GenBank/DDBJ databases">
        <title>Aeromonas veronii bv sobria strain NS22 whole genome sequencing.</title>
        <authorList>
            <person name="Katharios P."/>
            <person name="Ha V.Q."/>
            <person name="Smyrli M."/>
        </authorList>
    </citation>
    <scope>NUCLEOTIDE SEQUENCE [LARGE SCALE GENOMIC DNA]</scope>
    <source>
        <strain evidence="2 3">NS22</strain>
    </source>
</reference>
<dbReference type="RefSeq" id="WP_115578165.1">
    <property type="nucleotide sequence ID" value="NZ_NMUS01000112.1"/>
</dbReference>
<keyword evidence="3" id="KW-1185">Reference proteome</keyword>
<name>A0ABY3MFU6_AERVE</name>
<protein>
    <recommendedName>
        <fullName evidence="4">Transposase</fullName>
    </recommendedName>
</protein>
<comment type="caution">
    <text evidence="2">The sequence shown here is derived from an EMBL/GenBank/DDBJ whole genome shotgun (WGS) entry which is preliminary data.</text>
</comment>
<evidence type="ECO:0000256" key="1">
    <source>
        <dbReference type="SAM" id="Coils"/>
    </source>
</evidence>
<keyword evidence="1" id="KW-0175">Coiled coil</keyword>
<feature type="coiled-coil region" evidence="1">
    <location>
        <begin position="79"/>
        <end position="106"/>
    </location>
</feature>
<evidence type="ECO:0000313" key="2">
    <source>
        <dbReference type="EMBL" id="TYD39975.1"/>
    </source>
</evidence>
<accession>A0ABY3MFU6</accession>
<sequence>MAKHLSEKDIADIVGLIDSWHFDVKLTWEKLCEQMSSRLGLSHSRQTIQSYHRIKKSFQDKKNELRSDDAKAPKTPASLSIAANKIARLEAENIRLKKENNELLSQFVIWQYNAYAHGISIAQLNTPLPKKKDRYS</sequence>
<evidence type="ECO:0008006" key="4">
    <source>
        <dbReference type="Google" id="ProtNLM"/>
    </source>
</evidence>
<proteinExistence type="predicted"/>
<organism evidence="2 3">
    <name type="scientific">Aeromonas veronii</name>
    <dbReference type="NCBI Taxonomy" id="654"/>
    <lineage>
        <taxon>Bacteria</taxon>
        <taxon>Pseudomonadati</taxon>
        <taxon>Pseudomonadota</taxon>
        <taxon>Gammaproteobacteria</taxon>
        <taxon>Aeromonadales</taxon>
        <taxon>Aeromonadaceae</taxon>
        <taxon>Aeromonas</taxon>
    </lineage>
</organism>